<evidence type="ECO:0000259" key="1">
    <source>
        <dbReference type="Pfam" id="PF10551"/>
    </source>
</evidence>
<dbReference type="EMBL" id="VUJU01017302">
    <property type="protein sequence ID" value="KAF0683919.1"/>
    <property type="molecule type" value="Genomic_DNA"/>
</dbReference>
<dbReference type="OrthoDB" id="6590289at2759"/>
<reference evidence="2 3" key="1">
    <citation type="submission" date="2019-08" db="EMBL/GenBank/DDBJ databases">
        <title>Whole genome of Aphis craccivora.</title>
        <authorList>
            <person name="Voronova N.V."/>
            <person name="Shulinski R.S."/>
            <person name="Bandarenka Y.V."/>
            <person name="Zhorov D.G."/>
            <person name="Warner D."/>
        </authorList>
    </citation>
    <scope>NUCLEOTIDE SEQUENCE [LARGE SCALE GENOMIC DNA]</scope>
    <source>
        <strain evidence="2">180601</strain>
        <tissue evidence="2">Whole Body</tissue>
    </source>
</reference>
<name>A0A6G0VH70_APHCR</name>
<feature type="domain" description="MULE transposase" evidence="1">
    <location>
        <begin position="145"/>
        <end position="242"/>
    </location>
</feature>
<dbReference type="InterPro" id="IPR018289">
    <property type="entry name" value="MULE_transposase_dom"/>
</dbReference>
<accession>A0A6G0VH70</accession>
<evidence type="ECO:0000313" key="2">
    <source>
        <dbReference type="EMBL" id="KAF0683919.1"/>
    </source>
</evidence>
<organism evidence="2 3">
    <name type="scientific">Aphis craccivora</name>
    <name type="common">Cowpea aphid</name>
    <dbReference type="NCBI Taxonomy" id="307492"/>
    <lineage>
        <taxon>Eukaryota</taxon>
        <taxon>Metazoa</taxon>
        <taxon>Ecdysozoa</taxon>
        <taxon>Arthropoda</taxon>
        <taxon>Hexapoda</taxon>
        <taxon>Insecta</taxon>
        <taxon>Pterygota</taxon>
        <taxon>Neoptera</taxon>
        <taxon>Paraneoptera</taxon>
        <taxon>Hemiptera</taxon>
        <taxon>Sternorrhyncha</taxon>
        <taxon>Aphidomorpha</taxon>
        <taxon>Aphidoidea</taxon>
        <taxon>Aphididae</taxon>
        <taxon>Aphidini</taxon>
        <taxon>Aphis</taxon>
        <taxon>Aphis</taxon>
    </lineage>
</organism>
<sequence>MNENRIRTNLNHNHNPPVVDIPMVHLRRNIGMAGINSGKMSNSIRNIYNNEIITNPDGARNYTFLQSQVSVKRMRQSCRPPNPDTIEELAVILNNTAYASTLQHPPSRFYQQLFEAEGETVGIVFFNFDAIKKYKNELQSVKIAGIDGTFKTVPKRPPQFNKGCLLTFHVLFKNVTFPMVYALTSKMTQATYESFFQIVYSVLPLNYAQLIIITDYERALMNAVRNIFNESNLQGCWFHYCQVINTLINSKIAKFLC</sequence>
<comment type="caution">
    <text evidence="2">The sequence shown here is derived from an EMBL/GenBank/DDBJ whole genome shotgun (WGS) entry which is preliminary data.</text>
</comment>
<dbReference type="Pfam" id="PF10551">
    <property type="entry name" value="MULE"/>
    <property type="match status" value="1"/>
</dbReference>
<feature type="non-terminal residue" evidence="2">
    <location>
        <position position="257"/>
    </location>
</feature>
<keyword evidence="3" id="KW-1185">Reference proteome</keyword>
<protein>
    <submittedName>
        <fullName evidence="2">MULE domain-containing protein</fullName>
    </submittedName>
</protein>
<dbReference type="AlphaFoldDB" id="A0A6G0VH70"/>
<dbReference type="Proteomes" id="UP000478052">
    <property type="component" value="Unassembled WGS sequence"/>
</dbReference>
<gene>
    <name evidence="2" type="ORF">FWK35_00034964</name>
</gene>
<proteinExistence type="predicted"/>
<evidence type="ECO:0000313" key="3">
    <source>
        <dbReference type="Proteomes" id="UP000478052"/>
    </source>
</evidence>